<dbReference type="PANTHER" id="PTHR45748:SF7">
    <property type="entry name" value="1-PHOSPHATIDYLINOSITOL 3-PHOSPHATE 5-KINASE-RELATED"/>
    <property type="match status" value="1"/>
</dbReference>
<dbReference type="GO" id="GO:0010008">
    <property type="term" value="C:endosome membrane"/>
    <property type="evidence" value="ECO:0007669"/>
    <property type="project" value="TreeGrafter"/>
</dbReference>
<name>W7FF11_PLAF8</name>
<keyword evidence="1" id="KW-0808">Transferase</keyword>
<keyword evidence="3" id="KW-0812">Transmembrane</keyword>
<feature type="compositionally biased region" description="Basic residues" evidence="2">
    <location>
        <begin position="1"/>
        <end position="18"/>
    </location>
</feature>
<feature type="transmembrane region" description="Helical" evidence="3">
    <location>
        <begin position="269"/>
        <end position="287"/>
    </location>
</feature>
<feature type="compositionally biased region" description="Basic and acidic residues" evidence="2">
    <location>
        <begin position="512"/>
        <end position="533"/>
    </location>
</feature>
<keyword evidence="3" id="KW-0472">Membrane</keyword>
<feature type="transmembrane region" description="Helical" evidence="3">
    <location>
        <begin position="65"/>
        <end position="82"/>
    </location>
</feature>
<evidence type="ECO:0000313" key="6">
    <source>
        <dbReference type="Proteomes" id="UP000030688"/>
    </source>
</evidence>
<feature type="region of interest" description="Disordered" evidence="2">
    <location>
        <begin position="505"/>
        <end position="533"/>
    </location>
</feature>
<feature type="compositionally biased region" description="Low complexity" evidence="2">
    <location>
        <begin position="19"/>
        <end position="42"/>
    </location>
</feature>
<dbReference type="GO" id="GO:0000285">
    <property type="term" value="F:1-phosphatidylinositol-3-phosphate 5-kinase activity"/>
    <property type="evidence" value="ECO:0007669"/>
    <property type="project" value="TreeGrafter"/>
</dbReference>
<proteinExistence type="predicted"/>
<dbReference type="InterPro" id="IPR002498">
    <property type="entry name" value="PInositol-4-P-4/5-kinase_core"/>
</dbReference>
<dbReference type="AlphaFoldDB" id="W7FF11"/>
<feature type="region of interest" description="Disordered" evidence="2">
    <location>
        <begin position="1"/>
        <end position="43"/>
    </location>
</feature>
<gene>
    <name evidence="5" type="ORF">PFBG_05155</name>
</gene>
<evidence type="ECO:0000256" key="1">
    <source>
        <dbReference type="PROSITE-ProRule" id="PRU00781"/>
    </source>
</evidence>
<dbReference type="EMBL" id="KE123641">
    <property type="protein sequence ID" value="EUR64681.1"/>
    <property type="molecule type" value="Genomic_DNA"/>
</dbReference>
<dbReference type="GO" id="GO:0005524">
    <property type="term" value="F:ATP binding"/>
    <property type="evidence" value="ECO:0007669"/>
    <property type="project" value="UniProtKB-UniRule"/>
</dbReference>
<evidence type="ECO:0000259" key="4">
    <source>
        <dbReference type="PROSITE" id="PS51455"/>
    </source>
</evidence>
<dbReference type="OrthoDB" id="660555at2759"/>
<keyword evidence="1" id="KW-0547">Nucleotide-binding</keyword>
<sequence>MYKNKKKHQRKKKKKKKNYNNSNSDSNSNSNSNKYVKSMKNSQNTNPIDSCSPLYFKNICDKCKFIKIKNFCALLFFNILFIMKRIFYNYYIMINFIITLLNKNMFIKRNQVYRLIKMYSSYDPMESNYLLIKQGDNTKERLKKNLSKEDISKMNLLEVSNTTNIIDTMKKTYIHSNNTLELDNNILNINNILNGKISTTMFDNNKTDVLYDHIYENNNIDKSQNYNYYNRNIIKETECNNMKKTKEIFINEYFIYKMFKKQMTKYKKYLINVFTNFYYYAIIELMYNKSLSLDIEIFFSIYIIILERINQSILNVIENMENYKKKGNIENVHNTILTSQFTKKEYHMPIFFYEHINEEENEIISKDRTNIKTNSLLQYNEGVYNNRNFIMKNKRKKEITLLFNIMNCYNNFNNTLHLKKENNQIIDNTNSVINGEYDILKLYTKERNYLYNIESCRKKKNIYMYNLYNNDENETNNQNLFYHYIGRIIDRGRYIIFEDMKKKRKKKRKKKNEQEKNKEHEKEKEKYQEQQEEHKEEATRGCYFFVFNPNDTSNIIFHSLLSDVYKNKLKVIYEKESKKKGGLKIKHTNNKMKTDSYVTTYDNNNNNDNNNNKNDNSNGIKMDAYHTTYDYNNNNKIKMDAYHTTYDNNNNNIYFYDDDDNLIVRRKRNIHDSESEIKNISFILGNTLNCYNINTYIKRCINNLCLNLKNDDIDYYINCKNEDILTINLNETICVYIFFPLQFHYLRKLLCDKEEDFMKSLKKSNFINFDHKKRHFVKTYDDRFIIKEINKYEFKSFINKYKEFFQYFSDIVLKNKKSLLCYMYGLYQIEIKKKNKKNMKTYIILENVKIENPNSKILIFDIKGARKKKNLQKLIKQKRKTSFPFFFFRRNESYSLNTCKITEDKYMSDDCSSGISENLKTFRKYMNREKHLKDTILQERKDDECSMIYNKNAYLEFLSLDNTKEIKNKISSNIKDMSD</sequence>
<feature type="transmembrane region" description="Helical" evidence="3">
    <location>
        <begin position="88"/>
        <end position="107"/>
    </location>
</feature>
<dbReference type="PROSITE" id="PS51455">
    <property type="entry name" value="PIPK"/>
    <property type="match status" value="1"/>
</dbReference>
<reference evidence="5 6" key="2">
    <citation type="submission" date="2013-02" db="EMBL/GenBank/DDBJ databases">
        <title>The Genome Sequence of Plasmodium falciparum 7G8.</title>
        <authorList>
            <consortium name="The Broad Institute Genome Sequencing Platform"/>
            <consortium name="The Broad Institute Genome Sequencing Center for Infectious Disease"/>
            <person name="Neafsey D."/>
            <person name="Cheeseman I."/>
            <person name="Volkman S."/>
            <person name="Adams J."/>
            <person name="Walker B."/>
            <person name="Young S.K."/>
            <person name="Zeng Q."/>
            <person name="Gargeya S."/>
            <person name="Fitzgerald M."/>
            <person name="Haas B."/>
            <person name="Abouelleil A."/>
            <person name="Alvarado L."/>
            <person name="Arachchi H.M."/>
            <person name="Berlin A.M."/>
            <person name="Chapman S.B."/>
            <person name="Dewar J."/>
            <person name="Goldberg J."/>
            <person name="Griggs A."/>
            <person name="Gujja S."/>
            <person name="Hansen M."/>
            <person name="Howarth C."/>
            <person name="Imamovic A."/>
            <person name="Larimer J."/>
            <person name="McCowan C."/>
            <person name="Murphy C."/>
            <person name="Neiman D."/>
            <person name="Pearson M."/>
            <person name="Priest M."/>
            <person name="Roberts A."/>
            <person name="Saif S."/>
            <person name="Shea T."/>
            <person name="Sisk P."/>
            <person name="Sykes S."/>
            <person name="Wortman J."/>
            <person name="Nusbaum C."/>
            <person name="Birren B."/>
        </authorList>
    </citation>
    <scope>NUCLEOTIDE SEQUENCE [LARGE SCALE GENOMIC DNA]</scope>
    <source>
        <strain evidence="5 6">7G8</strain>
    </source>
</reference>
<keyword evidence="1" id="KW-0067">ATP-binding</keyword>
<dbReference type="InterPro" id="IPR027484">
    <property type="entry name" value="PInositol-4-P-5-kinase_N"/>
</dbReference>
<feature type="domain" description="PIPK" evidence="4">
    <location>
        <begin position="672"/>
        <end position="979"/>
    </location>
</feature>
<dbReference type="Gene3D" id="3.30.800.10">
    <property type="entry name" value="Phosphatidylinositol Phosphate Kinase II Beta"/>
    <property type="match status" value="1"/>
</dbReference>
<dbReference type="SMART" id="SM00330">
    <property type="entry name" value="PIPKc"/>
    <property type="match status" value="1"/>
</dbReference>
<dbReference type="Proteomes" id="UP000030688">
    <property type="component" value="Unassembled WGS sequence"/>
</dbReference>
<accession>W7FF11</accession>
<reference evidence="6" key="1">
    <citation type="submission" date="2007-11" db="EMBL/GenBank/DDBJ databases">
        <authorList>
            <consortium name="The Broad Institute Genome Sequencing Platform"/>
            <person name="Volkman S.K."/>
            <person name="Daily J.P."/>
            <person name="Sarr O."/>
            <person name="Ndiaye D."/>
            <person name="Ndir O."/>
            <person name="Mboup S."/>
            <person name="Lukens A."/>
            <person name="Stange-Thomann N."/>
            <person name="Mauceli E."/>
            <person name="Gnerre S."/>
            <person name="Jaffe D."/>
            <person name="Zainoun J."/>
            <person name="Wiegand R.C."/>
            <person name="Birren B."/>
            <person name="Galagan J."/>
            <person name="Lander E."/>
            <person name="Wirth D.F."/>
        </authorList>
    </citation>
    <scope>NUCLEOTIDE SEQUENCE [LARGE SCALE GENOMIC DNA]</scope>
    <source>
        <strain evidence="6">7G8</strain>
    </source>
</reference>
<feature type="non-terminal residue" evidence="5">
    <location>
        <position position="979"/>
    </location>
</feature>
<dbReference type="GO" id="GO:0046854">
    <property type="term" value="P:phosphatidylinositol phosphate biosynthetic process"/>
    <property type="evidence" value="ECO:0007669"/>
    <property type="project" value="TreeGrafter"/>
</dbReference>
<dbReference type="PANTHER" id="PTHR45748">
    <property type="entry name" value="1-PHOSPHATIDYLINOSITOL 3-PHOSPHATE 5-KINASE-RELATED"/>
    <property type="match status" value="1"/>
</dbReference>
<evidence type="ECO:0000256" key="2">
    <source>
        <dbReference type="SAM" id="MobiDB-lite"/>
    </source>
</evidence>
<evidence type="ECO:0000256" key="3">
    <source>
        <dbReference type="SAM" id="Phobius"/>
    </source>
</evidence>
<dbReference type="SUPFAM" id="SSF56104">
    <property type="entry name" value="SAICAR synthase-like"/>
    <property type="match status" value="1"/>
</dbReference>
<protein>
    <recommendedName>
        <fullName evidence="4">PIPK domain-containing protein</fullName>
    </recommendedName>
</protein>
<keyword evidence="3" id="KW-1133">Transmembrane helix</keyword>
<organism evidence="5 6">
    <name type="scientific">Plasmodium falciparum (isolate 7G8)</name>
    <dbReference type="NCBI Taxonomy" id="57266"/>
    <lineage>
        <taxon>Eukaryota</taxon>
        <taxon>Sar</taxon>
        <taxon>Alveolata</taxon>
        <taxon>Apicomplexa</taxon>
        <taxon>Aconoidasida</taxon>
        <taxon>Haemosporida</taxon>
        <taxon>Plasmodiidae</taxon>
        <taxon>Plasmodium</taxon>
        <taxon>Plasmodium (Laverania)</taxon>
    </lineage>
</organism>
<keyword evidence="1" id="KW-0418">Kinase</keyword>
<evidence type="ECO:0000313" key="5">
    <source>
        <dbReference type="EMBL" id="EUR64681.1"/>
    </source>
</evidence>